<evidence type="ECO:0000256" key="9">
    <source>
        <dbReference type="SAM" id="Phobius"/>
    </source>
</evidence>
<dbReference type="GO" id="GO:0016887">
    <property type="term" value="F:ATP hydrolysis activity"/>
    <property type="evidence" value="ECO:0007669"/>
    <property type="project" value="InterPro"/>
</dbReference>
<dbReference type="PANTHER" id="PTHR43394">
    <property type="entry name" value="ATP-DEPENDENT PERMEASE MDL1, MITOCHONDRIAL"/>
    <property type="match status" value="1"/>
</dbReference>
<evidence type="ECO:0000256" key="2">
    <source>
        <dbReference type="ARBA" id="ARBA00022448"/>
    </source>
</evidence>
<evidence type="ECO:0000256" key="1">
    <source>
        <dbReference type="ARBA" id="ARBA00004651"/>
    </source>
</evidence>
<dbReference type="FunFam" id="1.20.1560.10:FF:000040">
    <property type="entry name" value="Multidrug ABC transporter ATP-binding protein"/>
    <property type="match status" value="1"/>
</dbReference>
<dbReference type="Gene3D" id="3.40.50.300">
    <property type="entry name" value="P-loop containing nucleotide triphosphate hydrolases"/>
    <property type="match status" value="1"/>
</dbReference>
<feature type="transmembrane region" description="Helical" evidence="9">
    <location>
        <begin position="126"/>
        <end position="149"/>
    </location>
</feature>
<keyword evidence="3" id="KW-1003">Cell membrane</keyword>
<dbReference type="Gene3D" id="1.20.1560.10">
    <property type="entry name" value="ABC transporter type 1, transmembrane domain"/>
    <property type="match status" value="1"/>
</dbReference>
<dbReference type="PANTHER" id="PTHR43394:SF1">
    <property type="entry name" value="ATP-BINDING CASSETTE SUB-FAMILY B MEMBER 10, MITOCHONDRIAL"/>
    <property type="match status" value="1"/>
</dbReference>
<sequence>MIRISRYLKPYWAYVLLAPLFMALEVYMDLLQPNYMADIVDNGIANGDMNYVLTRLLIMLGIAFVGMLGGIGCIYASSVAALGFGTDIRSDLFRKIQTFSFTNLDRFPTPSLITRLTNDVTQLQNVVTMSLAMMIRAPLLCIGSIIMTIKISPSLASVLLIALPLTIIGIIVIIRIGFPLFRKVQSKIDRVNTIMRENLAGIRLVKAFLRKDFEENRFQTANEDLRDTAIKAGRIMATGMPLLMLITNLATVAVLWMGGIKVQNGGLQIGDLIAFINYLVRIMMSLVMIAFNLIAFSRGKVSADRIREVLMEQPDIVDPGENPDGASEDLKITRGQVVFENVTFSYSPDGEPVLKNISFTAEPGETVAILGETGSGKTTLVNLIPRLYDPQEGRILIDGVDVRKYSLYNLRKEIGMVMQTSLLFSGSILDNLRWGDPDADLEKAIEAASIAQAHDFIMQTPNGYQTDLSQGGVNLSGGQKQRLNIARALMKRPKILILDDATSAVDMATELKIQQALRRWNHKCTTFIIAQRISSVMDADKIIILEQGRIAGIGTHEELLASNPLYQDIYRSQIGKEVQQYA</sequence>
<dbReference type="EMBL" id="FOXR01000025">
    <property type="protein sequence ID" value="SFQ30496.1"/>
    <property type="molecule type" value="Genomic_DNA"/>
</dbReference>
<dbReference type="SUPFAM" id="SSF90123">
    <property type="entry name" value="ABC transporter transmembrane region"/>
    <property type="match status" value="1"/>
</dbReference>
<dbReference type="GO" id="GO:0005524">
    <property type="term" value="F:ATP binding"/>
    <property type="evidence" value="ECO:0007669"/>
    <property type="project" value="UniProtKB-KW"/>
</dbReference>
<evidence type="ECO:0000256" key="4">
    <source>
        <dbReference type="ARBA" id="ARBA00022692"/>
    </source>
</evidence>
<comment type="subcellular location">
    <subcellularLocation>
        <location evidence="1">Cell membrane</location>
        <topology evidence="1">Multi-pass membrane protein</topology>
    </subcellularLocation>
</comment>
<dbReference type="CDD" id="cd18548">
    <property type="entry name" value="ABC_6TM_Tm287_like"/>
    <property type="match status" value="1"/>
</dbReference>
<dbReference type="AlphaFoldDB" id="A0A1I5XFA0"/>
<keyword evidence="6 12" id="KW-0067">ATP-binding</keyword>
<dbReference type="OrthoDB" id="9771903at2"/>
<feature type="transmembrane region" description="Helical" evidence="9">
    <location>
        <begin position="56"/>
        <end position="85"/>
    </location>
</feature>
<evidence type="ECO:0000256" key="5">
    <source>
        <dbReference type="ARBA" id="ARBA00022741"/>
    </source>
</evidence>
<dbReference type="Pfam" id="PF00664">
    <property type="entry name" value="ABC_membrane"/>
    <property type="match status" value="1"/>
</dbReference>
<feature type="transmembrane region" description="Helical" evidence="9">
    <location>
        <begin position="12"/>
        <end position="28"/>
    </location>
</feature>
<feature type="domain" description="ABC transporter" evidence="10">
    <location>
        <begin position="337"/>
        <end position="572"/>
    </location>
</feature>
<reference evidence="12 13" key="1">
    <citation type="submission" date="2016-10" db="EMBL/GenBank/DDBJ databases">
        <authorList>
            <person name="de Groot N.N."/>
        </authorList>
    </citation>
    <scope>NUCLEOTIDE SEQUENCE [LARGE SCALE GENOMIC DNA]</scope>
    <source>
        <strain evidence="12 13">DSM 20678</strain>
    </source>
</reference>
<keyword evidence="4 9" id="KW-0812">Transmembrane</keyword>
<evidence type="ECO:0000259" key="10">
    <source>
        <dbReference type="PROSITE" id="PS50893"/>
    </source>
</evidence>
<dbReference type="FunFam" id="3.40.50.300:FF:000221">
    <property type="entry name" value="Multidrug ABC transporter ATP-binding protein"/>
    <property type="match status" value="1"/>
</dbReference>
<evidence type="ECO:0000256" key="3">
    <source>
        <dbReference type="ARBA" id="ARBA00022475"/>
    </source>
</evidence>
<dbReference type="InterPro" id="IPR011527">
    <property type="entry name" value="ABC1_TM_dom"/>
</dbReference>
<dbReference type="PROSITE" id="PS00211">
    <property type="entry name" value="ABC_TRANSPORTER_1"/>
    <property type="match status" value="1"/>
</dbReference>
<keyword evidence="5" id="KW-0547">Nucleotide-binding</keyword>
<dbReference type="InterPro" id="IPR017871">
    <property type="entry name" value="ABC_transporter-like_CS"/>
</dbReference>
<dbReference type="RefSeq" id="WP_092282579.1">
    <property type="nucleotide sequence ID" value="NZ_FOXR01000025.1"/>
</dbReference>
<name>A0A1I5XFA0_9FIRM</name>
<evidence type="ECO:0000256" key="6">
    <source>
        <dbReference type="ARBA" id="ARBA00022840"/>
    </source>
</evidence>
<feature type="transmembrane region" description="Helical" evidence="9">
    <location>
        <begin position="235"/>
        <end position="258"/>
    </location>
</feature>
<dbReference type="PROSITE" id="PS50929">
    <property type="entry name" value="ABC_TM1F"/>
    <property type="match status" value="1"/>
</dbReference>
<dbReference type="STRING" id="937334.SAMN05444406_12515"/>
<dbReference type="InterPro" id="IPR036640">
    <property type="entry name" value="ABC1_TM_sf"/>
</dbReference>
<dbReference type="InterPro" id="IPR003439">
    <property type="entry name" value="ABC_transporter-like_ATP-bd"/>
</dbReference>
<keyword evidence="13" id="KW-1185">Reference proteome</keyword>
<dbReference type="SUPFAM" id="SSF52540">
    <property type="entry name" value="P-loop containing nucleoside triphosphate hydrolases"/>
    <property type="match status" value="1"/>
</dbReference>
<evidence type="ECO:0000256" key="7">
    <source>
        <dbReference type="ARBA" id="ARBA00022989"/>
    </source>
</evidence>
<dbReference type="PROSITE" id="PS50893">
    <property type="entry name" value="ABC_TRANSPORTER_2"/>
    <property type="match status" value="1"/>
</dbReference>
<feature type="domain" description="ABC transmembrane type-1" evidence="11">
    <location>
        <begin position="16"/>
        <end position="298"/>
    </location>
</feature>
<dbReference type="InterPro" id="IPR027417">
    <property type="entry name" value="P-loop_NTPase"/>
</dbReference>
<dbReference type="InterPro" id="IPR003593">
    <property type="entry name" value="AAA+_ATPase"/>
</dbReference>
<dbReference type="InterPro" id="IPR039421">
    <property type="entry name" value="Type_1_exporter"/>
</dbReference>
<keyword evidence="7 9" id="KW-1133">Transmembrane helix</keyword>
<gene>
    <name evidence="12" type="ORF">SAMN05444406_12515</name>
</gene>
<proteinExistence type="predicted"/>
<keyword evidence="8 9" id="KW-0472">Membrane</keyword>
<evidence type="ECO:0000256" key="8">
    <source>
        <dbReference type="ARBA" id="ARBA00023136"/>
    </source>
</evidence>
<dbReference type="Proteomes" id="UP000198577">
    <property type="component" value="Unassembled WGS sequence"/>
</dbReference>
<accession>A0A1I5XFA0</accession>
<dbReference type="Pfam" id="PF00005">
    <property type="entry name" value="ABC_tran"/>
    <property type="match status" value="1"/>
</dbReference>
<dbReference type="GO" id="GO:0005886">
    <property type="term" value="C:plasma membrane"/>
    <property type="evidence" value="ECO:0007669"/>
    <property type="project" value="UniProtKB-SubCell"/>
</dbReference>
<keyword evidence="2" id="KW-0813">Transport</keyword>
<evidence type="ECO:0000259" key="11">
    <source>
        <dbReference type="PROSITE" id="PS50929"/>
    </source>
</evidence>
<feature type="transmembrane region" description="Helical" evidence="9">
    <location>
        <begin position="278"/>
        <end position="297"/>
    </location>
</feature>
<evidence type="ECO:0000313" key="12">
    <source>
        <dbReference type="EMBL" id="SFQ30496.1"/>
    </source>
</evidence>
<dbReference type="SMART" id="SM00382">
    <property type="entry name" value="AAA"/>
    <property type="match status" value="1"/>
</dbReference>
<feature type="transmembrane region" description="Helical" evidence="9">
    <location>
        <begin position="155"/>
        <end position="178"/>
    </location>
</feature>
<dbReference type="GO" id="GO:0015421">
    <property type="term" value="F:ABC-type oligopeptide transporter activity"/>
    <property type="evidence" value="ECO:0007669"/>
    <property type="project" value="TreeGrafter"/>
</dbReference>
<evidence type="ECO:0000313" key="13">
    <source>
        <dbReference type="Proteomes" id="UP000198577"/>
    </source>
</evidence>
<protein>
    <submittedName>
        <fullName evidence="12">ATP-binding cassette, subfamily B</fullName>
    </submittedName>
</protein>
<organism evidence="12 13">
    <name type="scientific">Caldicoprobacter faecalis</name>
    <dbReference type="NCBI Taxonomy" id="937334"/>
    <lineage>
        <taxon>Bacteria</taxon>
        <taxon>Bacillati</taxon>
        <taxon>Bacillota</taxon>
        <taxon>Clostridia</taxon>
        <taxon>Caldicoprobacterales</taxon>
        <taxon>Caldicoprobacteraceae</taxon>
        <taxon>Caldicoprobacter</taxon>
    </lineage>
</organism>